<evidence type="ECO:0000313" key="4">
    <source>
        <dbReference type="Proteomes" id="UP000887013"/>
    </source>
</evidence>
<keyword evidence="2" id="KW-0732">Signal</keyword>
<protein>
    <submittedName>
        <fullName evidence="3">Uncharacterized protein</fullName>
    </submittedName>
</protein>
<evidence type="ECO:0000256" key="1">
    <source>
        <dbReference type="SAM" id="Coils"/>
    </source>
</evidence>
<evidence type="ECO:0000313" key="3">
    <source>
        <dbReference type="EMBL" id="GFT90369.1"/>
    </source>
</evidence>
<keyword evidence="1" id="KW-0175">Coiled coil</keyword>
<sequence length="1513" mass="172305">MDYLKNLVILLCCCRFLFASELEESTFGSRITTRSNNDENKYGFQYDGGNVKVQTSRNEPFHAIYTVKKSEKEEERIHYAVDNKGPRTNIHSNLINFEPRFDPASIQFGARRWPLDELNDVKPKSFAEALAPKYNKLEKEMIVHPGVIYFKPSQLAVSSESTDVNPKKQMNRNTEAFLSYSVPFIGQFSSDFDPTKTPKKPLPQEKFSADSIRNEKTGKEKLNQIETFSDTTPVEPVLNLPPSSMDNIFESQRIASPVRIVSYPQTTTESNLPKQLPVYNTQLRQNLIDSSIILSPKIQNIISQTLNPVVERINASFQRDKDSLSVERTKDRVLNQKSETSKNFVLNPGLIKDNNSSLQKNVYQDLNQKPKTSMYFIPNLELNRDSTASRHETSQDVHQDPKIPMTFISNLGVNGGANTLSHETLDQDLNQKPKTSMYFVPNLGLNRDSNFLPHQTSHNLHQKPKISVPFVPKIMLNIDNNTLYRETADNDLNQKPEASVKFVPNLELNRNSNSILHETLPDLPQDPKTSTPYVPNLELYKHNITLSRETADKNLSQNLKTAMYFDSNIGFNRGNNSLPNKSSPVKHEIPKISMPVVQILGFNKDNNTLTQEIANKDLKQKSKTTMYFVPNIGLNRDLTSIQFNNLQTLQNSVPLSTSESLNASVFSTVFDISMENGSYYHYLYVRGNDLFNNLNYTDRYTQYDPIINILEDNHKSSDANQTVKNNNRTVTVEEIENSEIPRNASTFQESGAFSDVVDGMNIFQEDFPISFINKTSDEIKNKYIDQTVEDIINLVDIENPQPELDTIDVEKVMIVIDDEDPQSEPDVKDVENEIITDIENPLSQTDKEEIEEIMRIVDAEDSLPHQMDVEKVLIVINGESYQSKINASDVEKIMRIINVENSNPETIDVQTTSILSNETAYTSSSFLEDLFENNLGMEEFTPQNLSLIYFEPTLPKIGRSDGNEAELFLTTTETPANMLFATEDSDNDADYRLKQLKMNIIESMKDKESVTVSSLVDEPTTYSSIVKTRPDSNSEILTNFNSYDDMSIIIPSPTILPDTILVQLNDSFEKTKHSRKDKGYLADNEPIDVLFKDALTTVNPILNKFAEDLSLETFENDKAKLKASYENNVIYKIEDDSDFLNVGIDNRRSNEKAESPKYEGNLTKSQNMFSETQIPVLELFIKHTILNDFLLKINNTPIIIRVVTPDIEAAESIPVITRINTVEQKVLKNNINAERRDKVSREEGITTTSQVSNIGENSKLADPFSQLEIINFKETSGYDNQNAQTQKEDMISTNLPLQIVINKMKDNELSEIEDKNLNLSELESDYDDINQSILLNPETEESNFIKMENTKTTSTLPNALTSLKDFKIISENLDRHIIEKYRPQESYFQNSNMLQETKNPFLKLWKGNSGVKIVPFGVKEAYKVIPVFQEIDNDVTTPKESQIFETLRTENDGFERSSSHSSEFETGVVPPSSFEQAILNQDMDSNNRDGLRGTVQYIDYVPYQDLEYDNRVL</sequence>
<organism evidence="3 4">
    <name type="scientific">Nephila pilipes</name>
    <name type="common">Giant wood spider</name>
    <name type="synonym">Nephila maculata</name>
    <dbReference type="NCBI Taxonomy" id="299642"/>
    <lineage>
        <taxon>Eukaryota</taxon>
        <taxon>Metazoa</taxon>
        <taxon>Ecdysozoa</taxon>
        <taxon>Arthropoda</taxon>
        <taxon>Chelicerata</taxon>
        <taxon>Arachnida</taxon>
        <taxon>Araneae</taxon>
        <taxon>Araneomorphae</taxon>
        <taxon>Entelegynae</taxon>
        <taxon>Araneoidea</taxon>
        <taxon>Nephilidae</taxon>
        <taxon>Nephila</taxon>
    </lineage>
</organism>
<reference evidence="3" key="1">
    <citation type="submission" date="2020-08" db="EMBL/GenBank/DDBJ databases">
        <title>Multicomponent nature underlies the extraordinary mechanical properties of spider dragline silk.</title>
        <authorList>
            <person name="Kono N."/>
            <person name="Nakamura H."/>
            <person name="Mori M."/>
            <person name="Yoshida Y."/>
            <person name="Ohtoshi R."/>
            <person name="Malay A.D."/>
            <person name="Moran D.A.P."/>
            <person name="Tomita M."/>
            <person name="Numata K."/>
            <person name="Arakawa K."/>
        </authorList>
    </citation>
    <scope>NUCLEOTIDE SEQUENCE</scope>
</reference>
<name>A0A8X6PYJ2_NEPPI</name>
<gene>
    <name evidence="3" type="ORF">NPIL_58921</name>
</gene>
<evidence type="ECO:0000256" key="2">
    <source>
        <dbReference type="SAM" id="SignalP"/>
    </source>
</evidence>
<keyword evidence="4" id="KW-1185">Reference proteome</keyword>
<feature type="chain" id="PRO_5036475686" evidence="2">
    <location>
        <begin position="20"/>
        <end position="1513"/>
    </location>
</feature>
<accession>A0A8X6PYJ2</accession>
<dbReference type="Proteomes" id="UP000887013">
    <property type="component" value="Unassembled WGS sequence"/>
</dbReference>
<dbReference type="EMBL" id="BMAW01120698">
    <property type="protein sequence ID" value="GFT90369.1"/>
    <property type="molecule type" value="Genomic_DNA"/>
</dbReference>
<feature type="coiled-coil region" evidence="1">
    <location>
        <begin position="1305"/>
        <end position="1332"/>
    </location>
</feature>
<feature type="signal peptide" evidence="2">
    <location>
        <begin position="1"/>
        <end position="19"/>
    </location>
</feature>
<comment type="caution">
    <text evidence="3">The sequence shown here is derived from an EMBL/GenBank/DDBJ whole genome shotgun (WGS) entry which is preliminary data.</text>
</comment>
<dbReference type="OrthoDB" id="6459501at2759"/>
<proteinExistence type="predicted"/>